<dbReference type="EMBL" id="CM056743">
    <property type="protein sequence ID" value="KAJ8671171.1"/>
    <property type="molecule type" value="Genomic_DNA"/>
</dbReference>
<feature type="non-terminal residue" evidence="1">
    <location>
        <position position="210"/>
    </location>
</feature>
<sequence length="210" mass="23890">VQDSPDHIDTRRVTKFSLVDIPTVTWIRERAVQAFLSRNPSSTNAKGKKCVSITDTWNFIMNSGSEAHTDEALVTDQYKSPLRIEVSLAYSQDRNECIEFLRRYGRSTIDFDLIMGAHSITLKKMVRYVLDSMTNSELQEFAAEVLTKPTVPVHSEHITFRRDSILIAGRYNKFSRRLCQTPWIIQGSQRMDGSVQDLICGSIADQLGTK</sequence>
<gene>
    <name evidence="1" type="ORF">QAD02_002430</name>
</gene>
<comment type="caution">
    <text evidence="1">The sequence shown here is derived from an EMBL/GenBank/DDBJ whole genome shotgun (WGS) entry which is preliminary data.</text>
</comment>
<feature type="non-terminal residue" evidence="1">
    <location>
        <position position="1"/>
    </location>
</feature>
<evidence type="ECO:0000313" key="2">
    <source>
        <dbReference type="Proteomes" id="UP001239111"/>
    </source>
</evidence>
<protein>
    <submittedName>
        <fullName evidence="1">Uncharacterized protein</fullName>
    </submittedName>
</protein>
<accession>A0ACC2NKM2</accession>
<organism evidence="1 2">
    <name type="scientific">Eretmocerus hayati</name>
    <dbReference type="NCBI Taxonomy" id="131215"/>
    <lineage>
        <taxon>Eukaryota</taxon>
        <taxon>Metazoa</taxon>
        <taxon>Ecdysozoa</taxon>
        <taxon>Arthropoda</taxon>
        <taxon>Hexapoda</taxon>
        <taxon>Insecta</taxon>
        <taxon>Pterygota</taxon>
        <taxon>Neoptera</taxon>
        <taxon>Endopterygota</taxon>
        <taxon>Hymenoptera</taxon>
        <taxon>Apocrita</taxon>
        <taxon>Proctotrupomorpha</taxon>
        <taxon>Chalcidoidea</taxon>
        <taxon>Aphelinidae</taxon>
        <taxon>Aphelininae</taxon>
        <taxon>Eretmocerus</taxon>
    </lineage>
</organism>
<proteinExistence type="predicted"/>
<reference evidence="1" key="1">
    <citation type="submission" date="2023-04" db="EMBL/GenBank/DDBJ databases">
        <title>A chromosome-level genome assembly of the parasitoid wasp Eretmocerus hayati.</title>
        <authorList>
            <person name="Zhong Y."/>
            <person name="Liu S."/>
            <person name="Liu Y."/>
        </authorList>
    </citation>
    <scope>NUCLEOTIDE SEQUENCE</scope>
    <source>
        <strain evidence="1">ZJU_SS_LIU_2023</strain>
    </source>
</reference>
<dbReference type="Proteomes" id="UP001239111">
    <property type="component" value="Chromosome 3"/>
</dbReference>
<name>A0ACC2NKM2_9HYME</name>
<keyword evidence="2" id="KW-1185">Reference proteome</keyword>
<evidence type="ECO:0000313" key="1">
    <source>
        <dbReference type="EMBL" id="KAJ8671171.1"/>
    </source>
</evidence>